<keyword evidence="3" id="KW-0547">Nucleotide-binding</keyword>
<dbReference type="OrthoDB" id="9804819at2"/>
<evidence type="ECO:0000313" key="7">
    <source>
        <dbReference type="Proteomes" id="UP000305792"/>
    </source>
</evidence>
<dbReference type="PANTHER" id="PTHR43335:SF4">
    <property type="entry name" value="ABC TRANSPORTER, ATP-BINDING PROTEIN"/>
    <property type="match status" value="1"/>
</dbReference>
<name>A0A4S8PHB4_9ACTN</name>
<dbReference type="PROSITE" id="PS50893">
    <property type="entry name" value="ABC_TRANSPORTER_2"/>
    <property type="match status" value="1"/>
</dbReference>
<dbReference type="AlphaFoldDB" id="A0A4S8PHB4"/>
<proteinExistence type="inferred from homology"/>
<dbReference type="PANTHER" id="PTHR43335">
    <property type="entry name" value="ABC TRANSPORTER, ATP-BINDING PROTEIN"/>
    <property type="match status" value="1"/>
</dbReference>
<dbReference type="SMART" id="SM00382">
    <property type="entry name" value="AAA"/>
    <property type="match status" value="1"/>
</dbReference>
<evidence type="ECO:0000259" key="5">
    <source>
        <dbReference type="PROSITE" id="PS50893"/>
    </source>
</evidence>
<evidence type="ECO:0000256" key="3">
    <source>
        <dbReference type="ARBA" id="ARBA00022741"/>
    </source>
</evidence>
<sequence length="244" mass="25633">MTDRLAIEDAVRAYGPHAGVLGLSLTVAPGSVQALVGLNGAGKTTLMRAVLGMVRLDAGSVLIDGIPVGAMPAAAWARVGHLLDRPFAYPELDVRANLEVAARLRGLPAQAVPAAVAASLGRMGIGRYERVRASRLSKGNRQRLGLSAALIADPDLVVLDEPTDGLDPAGVIALREALRERADSGAGVLVSSHHLDEVARVADRISVMNRGRIIGALEPAEAELERAFFELVLADDRRHEGDSV</sequence>
<dbReference type="InterPro" id="IPR017871">
    <property type="entry name" value="ABC_transporter-like_CS"/>
</dbReference>
<dbReference type="SUPFAM" id="SSF52540">
    <property type="entry name" value="P-loop containing nucleoside triphosphate hydrolases"/>
    <property type="match status" value="1"/>
</dbReference>
<dbReference type="GO" id="GO:0016887">
    <property type="term" value="F:ATP hydrolysis activity"/>
    <property type="evidence" value="ECO:0007669"/>
    <property type="project" value="InterPro"/>
</dbReference>
<comment type="similarity">
    <text evidence="1">Belongs to the ABC transporter superfamily.</text>
</comment>
<dbReference type="EMBL" id="STGX01000006">
    <property type="protein sequence ID" value="THV29005.1"/>
    <property type="molecule type" value="Genomic_DNA"/>
</dbReference>
<dbReference type="GO" id="GO:0005524">
    <property type="term" value="F:ATP binding"/>
    <property type="evidence" value="ECO:0007669"/>
    <property type="project" value="UniProtKB-KW"/>
</dbReference>
<protein>
    <submittedName>
        <fullName evidence="6">ABC transporter ATP-binding protein</fullName>
    </submittedName>
</protein>
<keyword evidence="7" id="KW-1185">Reference proteome</keyword>
<dbReference type="PROSITE" id="PS00211">
    <property type="entry name" value="ABC_TRANSPORTER_1"/>
    <property type="match status" value="1"/>
</dbReference>
<dbReference type="RefSeq" id="WP_136529499.1">
    <property type="nucleotide sequence ID" value="NZ_STGX01000006.1"/>
</dbReference>
<dbReference type="InterPro" id="IPR003593">
    <property type="entry name" value="AAA+_ATPase"/>
</dbReference>
<keyword evidence="2" id="KW-0813">Transport</keyword>
<evidence type="ECO:0000256" key="4">
    <source>
        <dbReference type="ARBA" id="ARBA00022840"/>
    </source>
</evidence>
<gene>
    <name evidence="6" type="ORF">E9998_09650</name>
</gene>
<evidence type="ECO:0000313" key="6">
    <source>
        <dbReference type="EMBL" id="THV29005.1"/>
    </source>
</evidence>
<feature type="domain" description="ABC transporter" evidence="5">
    <location>
        <begin position="5"/>
        <end position="235"/>
    </location>
</feature>
<evidence type="ECO:0000256" key="2">
    <source>
        <dbReference type="ARBA" id="ARBA00022448"/>
    </source>
</evidence>
<dbReference type="InterPro" id="IPR003439">
    <property type="entry name" value="ABC_transporter-like_ATP-bd"/>
</dbReference>
<dbReference type="InterPro" id="IPR027417">
    <property type="entry name" value="P-loop_NTPase"/>
</dbReference>
<dbReference type="CDD" id="cd03230">
    <property type="entry name" value="ABC_DR_subfamily_A"/>
    <property type="match status" value="1"/>
</dbReference>
<dbReference type="Gene3D" id="3.40.50.300">
    <property type="entry name" value="P-loop containing nucleotide triphosphate hydrolases"/>
    <property type="match status" value="1"/>
</dbReference>
<organism evidence="6 7">
    <name type="scientific">Glycomyces paridis</name>
    <dbReference type="NCBI Taxonomy" id="2126555"/>
    <lineage>
        <taxon>Bacteria</taxon>
        <taxon>Bacillati</taxon>
        <taxon>Actinomycetota</taxon>
        <taxon>Actinomycetes</taxon>
        <taxon>Glycomycetales</taxon>
        <taxon>Glycomycetaceae</taxon>
        <taxon>Glycomyces</taxon>
    </lineage>
</organism>
<keyword evidence="4 6" id="KW-0067">ATP-binding</keyword>
<comment type="caution">
    <text evidence="6">The sequence shown here is derived from an EMBL/GenBank/DDBJ whole genome shotgun (WGS) entry which is preliminary data.</text>
</comment>
<dbReference type="Pfam" id="PF00005">
    <property type="entry name" value="ABC_tran"/>
    <property type="match status" value="1"/>
</dbReference>
<accession>A0A4S8PHB4</accession>
<reference evidence="6 7" key="1">
    <citation type="journal article" date="2018" name="Int. J. Syst. Evol. Microbiol.">
        <title>Glycomyces paridis sp. nov., isolated from the medicinal plant Paris polyphylla.</title>
        <authorList>
            <person name="Fang X.M."/>
            <person name="Bai J.L."/>
            <person name="Su J."/>
            <person name="Zhao L.L."/>
            <person name="Liu H.Y."/>
            <person name="Ma B.P."/>
            <person name="Zhang Y.Q."/>
            <person name="Yu L.Y."/>
        </authorList>
    </citation>
    <scope>NUCLEOTIDE SEQUENCE [LARGE SCALE GENOMIC DNA]</scope>
    <source>
        <strain evidence="6 7">CPCC 204357</strain>
    </source>
</reference>
<evidence type="ECO:0000256" key="1">
    <source>
        <dbReference type="ARBA" id="ARBA00005417"/>
    </source>
</evidence>
<dbReference type="Proteomes" id="UP000305792">
    <property type="component" value="Unassembled WGS sequence"/>
</dbReference>